<feature type="transmembrane region" description="Helical" evidence="5">
    <location>
        <begin position="5"/>
        <end position="25"/>
    </location>
</feature>
<feature type="domain" description="Potassium channel" evidence="6">
    <location>
        <begin position="118"/>
        <end position="184"/>
    </location>
</feature>
<dbReference type="RefSeq" id="WP_138127044.1">
    <property type="nucleotide sequence ID" value="NZ_SWLG01000008.1"/>
</dbReference>
<dbReference type="SUPFAM" id="SSF81324">
    <property type="entry name" value="Voltage-gated potassium channels"/>
    <property type="match status" value="1"/>
</dbReference>
<feature type="transmembrane region" description="Helical" evidence="5">
    <location>
        <begin position="31"/>
        <end position="49"/>
    </location>
</feature>
<reference evidence="7 8" key="1">
    <citation type="submission" date="2019-04" db="EMBL/GenBank/DDBJ databases">
        <title>Bacillus caeni sp. nov., a bacterium isolated from mangrove sediment.</title>
        <authorList>
            <person name="Huang H."/>
            <person name="Mo K."/>
            <person name="Hu Y."/>
        </authorList>
    </citation>
    <scope>NUCLEOTIDE SEQUENCE [LARGE SCALE GENOMIC DNA]</scope>
    <source>
        <strain evidence="7 8">HB172195</strain>
    </source>
</reference>
<dbReference type="Gene3D" id="1.20.120.350">
    <property type="entry name" value="Voltage-gated potassium channels. Chain C"/>
    <property type="match status" value="1"/>
</dbReference>
<evidence type="ECO:0000313" key="8">
    <source>
        <dbReference type="Proteomes" id="UP000308230"/>
    </source>
</evidence>
<evidence type="ECO:0000256" key="2">
    <source>
        <dbReference type="ARBA" id="ARBA00022692"/>
    </source>
</evidence>
<accession>A0A5R9FB44</accession>
<gene>
    <name evidence="7" type="ORF">FCL54_12880</name>
</gene>
<keyword evidence="3 5" id="KW-1133">Transmembrane helix</keyword>
<feature type="transmembrane region" description="Helical" evidence="5">
    <location>
        <begin position="164"/>
        <end position="188"/>
    </location>
</feature>
<evidence type="ECO:0000256" key="3">
    <source>
        <dbReference type="ARBA" id="ARBA00022989"/>
    </source>
</evidence>
<dbReference type="Proteomes" id="UP000308230">
    <property type="component" value="Unassembled WGS sequence"/>
</dbReference>
<evidence type="ECO:0000256" key="5">
    <source>
        <dbReference type="SAM" id="Phobius"/>
    </source>
</evidence>
<dbReference type="InterPro" id="IPR013099">
    <property type="entry name" value="K_chnl_dom"/>
</dbReference>
<evidence type="ECO:0000313" key="7">
    <source>
        <dbReference type="EMBL" id="TLS36845.1"/>
    </source>
</evidence>
<dbReference type="EMBL" id="SWLG01000008">
    <property type="protein sequence ID" value="TLS36845.1"/>
    <property type="molecule type" value="Genomic_DNA"/>
</dbReference>
<protein>
    <recommendedName>
        <fullName evidence="6">Potassium channel domain-containing protein</fullName>
    </recommendedName>
</protein>
<comment type="caution">
    <text evidence="7">The sequence shown here is derived from an EMBL/GenBank/DDBJ whole genome shotgun (WGS) entry which is preliminary data.</text>
</comment>
<keyword evidence="8" id="KW-1185">Reference proteome</keyword>
<sequence length="205" mass="24126">MWKTLYEVFLFLCVILSVSTIWYDSPFQTEILYSTWIVFFCDYIVMLYLSEKRWEYIKKHPFDLIALIPLDSIFQGAKLARLYRLWRIKTIAKRFSNPMVGKAMKYTPKHWFLTSFMAVVLSTIPFYFFEPLVNSATDALKWSFGSILFFGNSDVEPETFIGKVLIILLTIIGLVMHALIVKLMLINIDRVKNYRQKKRSKTDAA</sequence>
<feature type="transmembrane region" description="Helical" evidence="5">
    <location>
        <begin position="111"/>
        <end position="129"/>
    </location>
</feature>
<evidence type="ECO:0000259" key="6">
    <source>
        <dbReference type="Pfam" id="PF07885"/>
    </source>
</evidence>
<evidence type="ECO:0000256" key="4">
    <source>
        <dbReference type="ARBA" id="ARBA00023136"/>
    </source>
</evidence>
<evidence type="ECO:0000256" key="1">
    <source>
        <dbReference type="ARBA" id="ARBA00004141"/>
    </source>
</evidence>
<name>A0A5R9FB44_9BACL</name>
<proteinExistence type="predicted"/>
<dbReference type="OrthoDB" id="9785285at2"/>
<organism evidence="7 8">
    <name type="scientific">Exobacillus caeni</name>
    <dbReference type="NCBI Taxonomy" id="2574798"/>
    <lineage>
        <taxon>Bacteria</taxon>
        <taxon>Bacillati</taxon>
        <taxon>Bacillota</taxon>
        <taxon>Bacilli</taxon>
        <taxon>Bacillales</taxon>
        <taxon>Guptibacillaceae</taxon>
        <taxon>Exobacillus</taxon>
    </lineage>
</organism>
<dbReference type="Gene3D" id="1.10.287.70">
    <property type="match status" value="1"/>
</dbReference>
<keyword evidence="2 5" id="KW-0812">Transmembrane</keyword>
<dbReference type="InterPro" id="IPR027359">
    <property type="entry name" value="Volt_channel_dom_sf"/>
</dbReference>
<dbReference type="GO" id="GO:0016020">
    <property type="term" value="C:membrane"/>
    <property type="evidence" value="ECO:0007669"/>
    <property type="project" value="UniProtKB-SubCell"/>
</dbReference>
<dbReference type="AlphaFoldDB" id="A0A5R9FB44"/>
<comment type="subcellular location">
    <subcellularLocation>
        <location evidence="1">Membrane</location>
        <topology evidence="1">Multi-pass membrane protein</topology>
    </subcellularLocation>
</comment>
<keyword evidence="4 5" id="KW-0472">Membrane</keyword>
<dbReference type="Pfam" id="PF07885">
    <property type="entry name" value="Ion_trans_2"/>
    <property type="match status" value="1"/>
</dbReference>